<evidence type="ECO:0000256" key="2">
    <source>
        <dbReference type="ARBA" id="ARBA00005466"/>
    </source>
</evidence>
<dbReference type="PROSITE" id="PS51387">
    <property type="entry name" value="FAD_PCMH"/>
    <property type="match status" value="1"/>
</dbReference>
<name>A0AAD4GUW0_ASPNN</name>
<evidence type="ECO:0000313" key="7">
    <source>
        <dbReference type="EMBL" id="KAF9888838.1"/>
    </source>
</evidence>
<accession>A0AAD4GUW0</accession>
<dbReference type="InterPro" id="IPR006094">
    <property type="entry name" value="Oxid_FAD_bind_N"/>
</dbReference>
<dbReference type="GO" id="GO:0071949">
    <property type="term" value="F:FAD binding"/>
    <property type="evidence" value="ECO:0007669"/>
    <property type="project" value="InterPro"/>
</dbReference>
<organism evidence="7 8">
    <name type="scientific">Aspergillus nanangensis</name>
    <dbReference type="NCBI Taxonomy" id="2582783"/>
    <lineage>
        <taxon>Eukaryota</taxon>
        <taxon>Fungi</taxon>
        <taxon>Dikarya</taxon>
        <taxon>Ascomycota</taxon>
        <taxon>Pezizomycotina</taxon>
        <taxon>Eurotiomycetes</taxon>
        <taxon>Eurotiomycetidae</taxon>
        <taxon>Eurotiales</taxon>
        <taxon>Aspergillaceae</taxon>
        <taxon>Aspergillus</taxon>
        <taxon>Aspergillus subgen. Circumdati</taxon>
    </lineage>
</organism>
<reference evidence="7" key="1">
    <citation type="journal article" date="2019" name="Beilstein J. Org. Chem.">
        <title>Nanangenines: drimane sesquiterpenoids as the dominant metabolite cohort of a novel Australian fungus, Aspergillus nanangensis.</title>
        <authorList>
            <person name="Lacey H.J."/>
            <person name="Gilchrist C.L.M."/>
            <person name="Crombie A."/>
            <person name="Kalaitzis J.A."/>
            <person name="Vuong D."/>
            <person name="Rutledge P.J."/>
            <person name="Turner P."/>
            <person name="Pitt J.I."/>
            <person name="Lacey E."/>
            <person name="Chooi Y.H."/>
            <person name="Piggott A.M."/>
        </authorList>
    </citation>
    <scope>NUCLEOTIDE SEQUENCE</scope>
    <source>
        <strain evidence="7">MST-FP2251</strain>
    </source>
</reference>
<gene>
    <name evidence="7" type="ORF">FE257_008207</name>
</gene>
<comment type="similarity">
    <text evidence="2">Belongs to the oxygen-dependent FAD-linked oxidoreductase family.</text>
</comment>
<dbReference type="GO" id="GO:0016491">
    <property type="term" value="F:oxidoreductase activity"/>
    <property type="evidence" value="ECO:0007669"/>
    <property type="project" value="UniProtKB-KW"/>
</dbReference>
<dbReference type="PANTHER" id="PTHR42973">
    <property type="entry name" value="BINDING OXIDOREDUCTASE, PUTATIVE (AFU_ORTHOLOGUE AFUA_1G17690)-RELATED"/>
    <property type="match status" value="1"/>
</dbReference>
<evidence type="ECO:0000256" key="3">
    <source>
        <dbReference type="ARBA" id="ARBA00022630"/>
    </source>
</evidence>
<dbReference type="InterPro" id="IPR016166">
    <property type="entry name" value="FAD-bd_PCMH"/>
</dbReference>
<evidence type="ECO:0000313" key="8">
    <source>
        <dbReference type="Proteomes" id="UP001194746"/>
    </source>
</evidence>
<reference evidence="7" key="2">
    <citation type="submission" date="2020-02" db="EMBL/GenBank/DDBJ databases">
        <authorList>
            <person name="Gilchrist C.L.M."/>
            <person name="Chooi Y.-H."/>
        </authorList>
    </citation>
    <scope>NUCLEOTIDE SEQUENCE</scope>
    <source>
        <strain evidence="7">MST-FP2251</strain>
    </source>
</reference>
<dbReference type="AlphaFoldDB" id="A0AAD4GUW0"/>
<dbReference type="EMBL" id="VCAU01000042">
    <property type="protein sequence ID" value="KAF9888838.1"/>
    <property type="molecule type" value="Genomic_DNA"/>
</dbReference>
<dbReference type="InterPro" id="IPR012951">
    <property type="entry name" value="BBE"/>
</dbReference>
<dbReference type="PANTHER" id="PTHR42973:SF39">
    <property type="entry name" value="FAD-BINDING PCMH-TYPE DOMAIN-CONTAINING PROTEIN"/>
    <property type="match status" value="1"/>
</dbReference>
<proteinExistence type="inferred from homology"/>
<dbReference type="Pfam" id="PF08031">
    <property type="entry name" value="BBE"/>
    <property type="match status" value="1"/>
</dbReference>
<dbReference type="Gene3D" id="3.30.465.10">
    <property type="match status" value="2"/>
</dbReference>
<dbReference type="Proteomes" id="UP001194746">
    <property type="component" value="Unassembled WGS sequence"/>
</dbReference>
<comment type="caution">
    <text evidence="7">The sequence shown here is derived from an EMBL/GenBank/DDBJ whole genome shotgun (WGS) entry which is preliminary data.</text>
</comment>
<comment type="cofactor">
    <cofactor evidence="1">
        <name>FAD</name>
        <dbReference type="ChEBI" id="CHEBI:57692"/>
    </cofactor>
</comment>
<dbReference type="SUPFAM" id="SSF56176">
    <property type="entry name" value="FAD-binding/transporter-associated domain-like"/>
    <property type="match status" value="1"/>
</dbReference>
<dbReference type="InterPro" id="IPR016169">
    <property type="entry name" value="FAD-bd_PCMH_sub2"/>
</dbReference>
<keyword evidence="5" id="KW-0560">Oxidoreductase</keyword>
<dbReference type="InterPro" id="IPR036318">
    <property type="entry name" value="FAD-bd_PCMH-like_sf"/>
</dbReference>
<dbReference type="Pfam" id="PF01565">
    <property type="entry name" value="FAD_binding_4"/>
    <property type="match status" value="1"/>
</dbReference>
<sequence>MSAWNTLNATVNGKLIHNQPLAESCYPGPRYNPTSCQYISNGWANSSIISLDPLGYSYPLFDTCPPVNTSVAQYPTCDLGNCPVYTIDATNAKDIATGIKFAKENNVRLVIKNTGHDIVGRSQGYDSLMIWIKHIQHGVNFHERYISPSGCPSNWTGAAFTVSGGYAWGDLYNEAAARDHMAVGGNDPTVGVIGGYIQGAGHGPASHHFGLATDQVLEMTVVLASGKIVIASACQNPDLFTALRGGGGGTYGVVVSVTIKAFPTHPVLTHNLGVIPLNAALPALLNVTSNIVPKYPVLSDAGFSGYGTVGPTALLGISTDAPGIYGHIFGKMLPRDNVSATASIQHAKNTVNKHLIEDLLPYNGTAFLITSEWTVYSSFYEYYSNTGGQAPVGSTDIAITSRLFDKRALENNEQKLEAMMQTVFSTHNDNNTLSTDDTLLYLCLIGGGRVLHPQPYISVNPGWRKTYLLSEILATWPKDASSDVIQTIKDDVTHRKMNAMRALTPGMGSYLNEADRHDPSWKEDFWGQNYAWLRSVKEKYDPDGVFWCYPCVGSEGWGEVTAGRGYGPLCTKE</sequence>
<dbReference type="InterPro" id="IPR050416">
    <property type="entry name" value="FAD-linked_Oxidoreductase"/>
</dbReference>
<keyword evidence="4" id="KW-0274">FAD</keyword>
<evidence type="ECO:0000256" key="5">
    <source>
        <dbReference type="ARBA" id="ARBA00023002"/>
    </source>
</evidence>
<evidence type="ECO:0000256" key="4">
    <source>
        <dbReference type="ARBA" id="ARBA00022827"/>
    </source>
</evidence>
<keyword evidence="3" id="KW-0285">Flavoprotein</keyword>
<keyword evidence="8" id="KW-1185">Reference proteome</keyword>
<protein>
    <recommendedName>
        <fullName evidence="6">FAD-binding PCMH-type domain-containing protein</fullName>
    </recommendedName>
</protein>
<evidence type="ECO:0000259" key="6">
    <source>
        <dbReference type="PROSITE" id="PS51387"/>
    </source>
</evidence>
<feature type="domain" description="FAD-binding PCMH-type" evidence="6">
    <location>
        <begin position="79"/>
        <end position="264"/>
    </location>
</feature>
<evidence type="ECO:0000256" key="1">
    <source>
        <dbReference type="ARBA" id="ARBA00001974"/>
    </source>
</evidence>